<dbReference type="AlphaFoldDB" id="A0A7I3ZQZ5"/>
<evidence type="ECO:0000313" key="1">
    <source>
        <dbReference type="EnsemblPlants" id="PAC:32971739.CDS.1"/>
    </source>
</evidence>
<evidence type="ECO:0000313" key="2">
    <source>
        <dbReference type="Proteomes" id="UP000006727"/>
    </source>
</evidence>
<protein>
    <submittedName>
        <fullName evidence="1">Uncharacterized protein</fullName>
    </submittedName>
</protein>
<reference evidence="1 2" key="2">
    <citation type="journal article" date="2018" name="Plant J.">
        <title>The Physcomitrella patens chromosome-scale assembly reveals moss genome structure and evolution.</title>
        <authorList>
            <person name="Lang D."/>
            <person name="Ullrich K.K."/>
            <person name="Murat F."/>
            <person name="Fuchs J."/>
            <person name="Jenkins J."/>
            <person name="Haas F.B."/>
            <person name="Piednoel M."/>
            <person name="Gundlach H."/>
            <person name="Van Bel M."/>
            <person name="Meyberg R."/>
            <person name="Vives C."/>
            <person name="Morata J."/>
            <person name="Symeonidi A."/>
            <person name="Hiss M."/>
            <person name="Muchero W."/>
            <person name="Kamisugi Y."/>
            <person name="Saleh O."/>
            <person name="Blanc G."/>
            <person name="Decker E.L."/>
            <person name="van Gessel N."/>
            <person name="Grimwood J."/>
            <person name="Hayes R.D."/>
            <person name="Graham S.W."/>
            <person name="Gunter L.E."/>
            <person name="McDaniel S.F."/>
            <person name="Hoernstein S.N.W."/>
            <person name="Larsson A."/>
            <person name="Li F.W."/>
            <person name="Perroud P.F."/>
            <person name="Phillips J."/>
            <person name="Ranjan P."/>
            <person name="Rokshar D.S."/>
            <person name="Rothfels C.J."/>
            <person name="Schneider L."/>
            <person name="Shu S."/>
            <person name="Stevenson D.W."/>
            <person name="Thummler F."/>
            <person name="Tillich M."/>
            <person name="Villarreal Aguilar J.C."/>
            <person name="Widiez T."/>
            <person name="Wong G.K."/>
            <person name="Wymore A."/>
            <person name="Zhang Y."/>
            <person name="Zimmer A.D."/>
            <person name="Quatrano R.S."/>
            <person name="Mayer K.F.X."/>
            <person name="Goodstein D."/>
            <person name="Casacuberta J.M."/>
            <person name="Vandepoele K."/>
            <person name="Reski R."/>
            <person name="Cuming A.C."/>
            <person name="Tuskan G.A."/>
            <person name="Maumus F."/>
            <person name="Salse J."/>
            <person name="Schmutz J."/>
            <person name="Rensing S.A."/>
        </authorList>
    </citation>
    <scope>NUCLEOTIDE SEQUENCE [LARGE SCALE GENOMIC DNA]</scope>
    <source>
        <strain evidence="1 2">cv. Gransden 2004</strain>
    </source>
</reference>
<organism evidence="1 2">
    <name type="scientific">Physcomitrium patens</name>
    <name type="common">Spreading-leaved earth moss</name>
    <name type="synonym">Physcomitrella patens</name>
    <dbReference type="NCBI Taxonomy" id="3218"/>
    <lineage>
        <taxon>Eukaryota</taxon>
        <taxon>Viridiplantae</taxon>
        <taxon>Streptophyta</taxon>
        <taxon>Embryophyta</taxon>
        <taxon>Bryophyta</taxon>
        <taxon>Bryophytina</taxon>
        <taxon>Bryopsida</taxon>
        <taxon>Funariidae</taxon>
        <taxon>Funariales</taxon>
        <taxon>Funariaceae</taxon>
        <taxon>Physcomitrium</taxon>
    </lineage>
</organism>
<proteinExistence type="predicted"/>
<name>A0A7I3ZQZ5_PHYPA</name>
<dbReference type="EnsemblPlants" id="Pp3c1_30220V3.2">
    <property type="protein sequence ID" value="PAC:32971739.CDS.1"/>
    <property type="gene ID" value="Pp3c1_30220"/>
</dbReference>
<dbReference type="Proteomes" id="UP000006727">
    <property type="component" value="Chromosome 1"/>
</dbReference>
<accession>A0A7I3ZQZ5</accession>
<sequence length="63" mass="7514">MNYYRTGCLEGQEAQHSRKYVDVPYHLLWWAVENQDNDEYSSTISKPPTISLIHSHVHCWHIE</sequence>
<reference evidence="1 2" key="1">
    <citation type="journal article" date="2008" name="Science">
        <title>The Physcomitrella genome reveals evolutionary insights into the conquest of land by plants.</title>
        <authorList>
            <person name="Rensing S."/>
            <person name="Lang D."/>
            <person name="Zimmer A."/>
            <person name="Terry A."/>
            <person name="Salamov A."/>
            <person name="Shapiro H."/>
            <person name="Nishiyama T."/>
            <person name="Perroud P.-F."/>
            <person name="Lindquist E."/>
            <person name="Kamisugi Y."/>
            <person name="Tanahashi T."/>
            <person name="Sakakibara K."/>
            <person name="Fujita T."/>
            <person name="Oishi K."/>
            <person name="Shin-I T."/>
            <person name="Kuroki Y."/>
            <person name="Toyoda A."/>
            <person name="Suzuki Y."/>
            <person name="Hashimoto A."/>
            <person name="Yamaguchi K."/>
            <person name="Sugano A."/>
            <person name="Kohara Y."/>
            <person name="Fujiyama A."/>
            <person name="Anterola A."/>
            <person name="Aoki S."/>
            <person name="Ashton N."/>
            <person name="Barbazuk W.B."/>
            <person name="Barker E."/>
            <person name="Bennetzen J."/>
            <person name="Bezanilla M."/>
            <person name="Blankenship R."/>
            <person name="Cho S.H."/>
            <person name="Dutcher S."/>
            <person name="Estelle M."/>
            <person name="Fawcett J.A."/>
            <person name="Gundlach H."/>
            <person name="Hanada K."/>
            <person name="Heyl A."/>
            <person name="Hicks K.A."/>
            <person name="Hugh J."/>
            <person name="Lohr M."/>
            <person name="Mayer K."/>
            <person name="Melkozernov A."/>
            <person name="Murata T."/>
            <person name="Nelson D."/>
            <person name="Pils B."/>
            <person name="Prigge M."/>
            <person name="Reiss B."/>
            <person name="Renner T."/>
            <person name="Rombauts S."/>
            <person name="Rushton P."/>
            <person name="Sanderfoot A."/>
            <person name="Schween G."/>
            <person name="Shiu S.-H."/>
            <person name="Stueber K."/>
            <person name="Theodoulou F.L."/>
            <person name="Tu H."/>
            <person name="Van de Peer Y."/>
            <person name="Verrier P.J."/>
            <person name="Waters E."/>
            <person name="Wood A."/>
            <person name="Yang L."/>
            <person name="Cove D."/>
            <person name="Cuming A."/>
            <person name="Hasebe M."/>
            <person name="Lucas S."/>
            <person name="Mishler D.B."/>
            <person name="Reski R."/>
            <person name="Grigoriev I."/>
            <person name="Quatrano R.S."/>
            <person name="Boore J.L."/>
        </authorList>
    </citation>
    <scope>NUCLEOTIDE SEQUENCE [LARGE SCALE GENOMIC DNA]</scope>
    <source>
        <strain evidence="1 2">cv. Gransden 2004</strain>
    </source>
</reference>
<dbReference type="Gramene" id="Pp3c1_30220V3.2">
    <property type="protein sequence ID" value="PAC:32971739.CDS.1"/>
    <property type="gene ID" value="Pp3c1_30220"/>
</dbReference>
<reference evidence="1" key="3">
    <citation type="submission" date="2020-12" db="UniProtKB">
        <authorList>
            <consortium name="EnsemblPlants"/>
        </authorList>
    </citation>
    <scope>IDENTIFICATION</scope>
</reference>
<keyword evidence="2" id="KW-1185">Reference proteome</keyword>
<dbReference type="EMBL" id="ABEU02000001">
    <property type="status" value="NOT_ANNOTATED_CDS"/>
    <property type="molecule type" value="Genomic_DNA"/>
</dbReference>